<dbReference type="Proteomes" id="UP000435187">
    <property type="component" value="Unassembled WGS sequence"/>
</dbReference>
<keyword evidence="1" id="KW-1133">Transmembrane helix</keyword>
<organism evidence="2 3">
    <name type="scientific">Gracilibacillus thailandensis</name>
    <dbReference type="NCBI Taxonomy" id="563735"/>
    <lineage>
        <taxon>Bacteria</taxon>
        <taxon>Bacillati</taxon>
        <taxon>Bacillota</taxon>
        <taxon>Bacilli</taxon>
        <taxon>Bacillales</taxon>
        <taxon>Bacillaceae</taxon>
        <taxon>Gracilibacillus</taxon>
    </lineage>
</organism>
<dbReference type="InterPro" id="IPR006938">
    <property type="entry name" value="DUF624"/>
</dbReference>
<dbReference type="AlphaFoldDB" id="A0A6N7R0X9"/>
<keyword evidence="1" id="KW-0812">Transmembrane</keyword>
<name>A0A6N7R0X9_9BACI</name>
<evidence type="ECO:0000313" key="3">
    <source>
        <dbReference type="Proteomes" id="UP000435187"/>
    </source>
</evidence>
<accession>A0A6N7R0X9</accession>
<feature type="transmembrane region" description="Helical" evidence="1">
    <location>
        <begin position="84"/>
        <end position="103"/>
    </location>
</feature>
<evidence type="ECO:0000313" key="2">
    <source>
        <dbReference type="EMBL" id="MRI67242.1"/>
    </source>
</evidence>
<sequence length="226" mass="25691">MLTQYSKIIGEMGDEMNQTETMLFRILHVFASFLALQLLWFFFSLGIVTVIPATVAMYAVVLEWSKHGIDITGVWKTFYQAFKLNFRNTLFLGINVGVIAIIFNLNASILPTFNGFLHFVMQVIWLFAASIFILTLIAMLPLIVTSHLKGLKLWKHAWIASITILPDILLIGGIGAIFVIVGLYFPMAIIAGVSLFAFIHINIWQKAVKKLPQDFLDQCLLKYRYR</sequence>
<gene>
    <name evidence="2" type="ORF">GH885_12950</name>
</gene>
<dbReference type="RefSeq" id="WP_153835840.1">
    <property type="nucleotide sequence ID" value="NZ_JBHUMW010000052.1"/>
</dbReference>
<dbReference type="EMBL" id="WJEE01000028">
    <property type="protein sequence ID" value="MRI67242.1"/>
    <property type="molecule type" value="Genomic_DNA"/>
</dbReference>
<evidence type="ECO:0000256" key="1">
    <source>
        <dbReference type="SAM" id="Phobius"/>
    </source>
</evidence>
<comment type="caution">
    <text evidence="2">The sequence shown here is derived from an EMBL/GenBank/DDBJ whole genome shotgun (WGS) entry which is preliminary data.</text>
</comment>
<proteinExistence type="predicted"/>
<protein>
    <submittedName>
        <fullName evidence="2">DUF624 domain-containing protein</fullName>
    </submittedName>
</protein>
<reference evidence="2 3" key="1">
    <citation type="submission" date="2019-10" db="EMBL/GenBank/DDBJ databases">
        <title>Gracilibacillus salitolerans sp. nov., a moderate halophile isolated from a saline soil in northwest China.</title>
        <authorList>
            <person name="Gan L."/>
        </authorList>
    </citation>
    <scope>NUCLEOTIDE SEQUENCE [LARGE SCALE GENOMIC DNA]</scope>
    <source>
        <strain evidence="2 3">TP2-8</strain>
    </source>
</reference>
<feature type="transmembrane region" description="Helical" evidence="1">
    <location>
        <begin position="184"/>
        <end position="204"/>
    </location>
</feature>
<keyword evidence="1" id="KW-0472">Membrane</keyword>
<dbReference type="Pfam" id="PF04854">
    <property type="entry name" value="DUF624"/>
    <property type="match status" value="1"/>
</dbReference>
<feature type="transmembrane region" description="Helical" evidence="1">
    <location>
        <begin position="123"/>
        <end position="145"/>
    </location>
</feature>
<feature type="transmembrane region" description="Helical" evidence="1">
    <location>
        <begin position="46"/>
        <end position="64"/>
    </location>
</feature>
<feature type="transmembrane region" description="Helical" evidence="1">
    <location>
        <begin position="157"/>
        <end position="178"/>
    </location>
</feature>
<keyword evidence="3" id="KW-1185">Reference proteome</keyword>